<dbReference type="PROSITE" id="PS51192">
    <property type="entry name" value="HELICASE_ATP_BIND_1"/>
    <property type="match status" value="1"/>
</dbReference>
<dbReference type="InterPro" id="IPR027417">
    <property type="entry name" value="P-loop_NTPase"/>
</dbReference>
<dbReference type="FunFam" id="1.20.120.1080:FF:000002">
    <property type="entry name" value="Putative ATP-dependent RNA helicase DHX36"/>
    <property type="match status" value="1"/>
</dbReference>
<dbReference type="GO" id="GO:0005524">
    <property type="term" value="F:ATP binding"/>
    <property type="evidence" value="ECO:0007669"/>
    <property type="project" value="UniProtKB-KW"/>
</dbReference>
<dbReference type="CDD" id="cd18791">
    <property type="entry name" value="SF2_C_RHA"/>
    <property type="match status" value="1"/>
</dbReference>
<keyword evidence="12" id="KW-1185">Reference proteome</keyword>
<comment type="catalytic activity">
    <reaction evidence="7">
        <text>ATP + H2O = ADP + phosphate + H(+)</text>
        <dbReference type="Rhea" id="RHEA:13065"/>
        <dbReference type="ChEBI" id="CHEBI:15377"/>
        <dbReference type="ChEBI" id="CHEBI:15378"/>
        <dbReference type="ChEBI" id="CHEBI:30616"/>
        <dbReference type="ChEBI" id="CHEBI:43474"/>
        <dbReference type="ChEBI" id="CHEBI:456216"/>
        <dbReference type="EC" id="3.6.4.13"/>
    </reaction>
</comment>
<dbReference type="Pfam" id="PF00035">
    <property type="entry name" value="dsrm"/>
    <property type="match status" value="1"/>
</dbReference>
<dbReference type="GO" id="GO:0003723">
    <property type="term" value="F:RNA binding"/>
    <property type="evidence" value="ECO:0007669"/>
    <property type="project" value="UniProtKB-KW"/>
</dbReference>
<dbReference type="Gene3D" id="1.20.120.1080">
    <property type="match status" value="1"/>
</dbReference>
<dbReference type="OrthoDB" id="5600252at2759"/>
<feature type="domain" description="Helicase C-terminal" evidence="10">
    <location>
        <begin position="620"/>
        <end position="794"/>
    </location>
</feature>
<dbReference type="EMBL" id="DF973539">
    <property type="protein sequence ID" value="GAU33867.1"/>
    <property type="molecule type" value="Genomic_DNA"/>
</dbReference>
<dbReference type="GO" id="GO:0003724">
    <property type="term" value="F:RNA helicase activity"/>
    <property type="evidence" value="ECO:0007669"/>
    <property type="project" value="UniProtKB-EC"/>
</dbReference>
<dbReference type="InterPro" id="IPR001650">
    <property type="entry name" value="Helicase_C-like"/>
</dbReference>
<dbReference type="CDD" id="cd17917">
    <property type="entry name" value="DEXHc_RHA-like"/>
    <property type="match status" value="1"/>
</dbReference>
<keyword evidence="5" id="KW-0067">ATP-binding</keyword>
<feature type="domain" description="Helicase ATP-binding" evidence="9">
    <location>
        <begin position="364"/>
        <end position="531"/>
    </location>
</feature>
<dbReference type="InterPro" id="IPR048333">
    <property type="entry name" value="HA2_WH"/>
</dbReference>
<dbReference type="SUPFAM" id="SSF52540">
    <property type="entry name" value="P-loop containing nucleoside triphosphate hydrolases"/>
    <property type="match status" value="1"/>
</dbReference>
<evidence type="ECO:0000256" key="5">
    <source>
        <dbReference type="ARBA" id="ARBA00022840"/>
    </source>
</evidence>
<comment type="similarity">
    <text evidence="8">Belongs to the DExH box helicase family.</text>
</comment>
<dbReference type="SMART" id="SM00487">
    <property type="entry name" value="DEXDc"/>
    <property type="match status" value="1"/>
</dbReference>
<keyword evidence="3" id="KW-0378">Hydrolase</keyword>
<dbReference type="Pfam" id="PF00271">
    <property type="entry name" value="Helicase_C"/>
    <property type="match status" value="1"/>
</dbReference>
<keyword evidence="4" id="KW-0347">Helicase</keyword>
<gene>
    <name evidence="11" type="ORF">TSUD_66540</name>
</gene>
<dbReference type="GO" id="GO:0005634">
    <property type="term" value="C:nucleus"/>
    <property type="evidence" value="ECO:0007669"/>
    <property type="project" value="TreeGrafter"/>
</dbReference>
<accession>A0A2Z6NUZ0</accession>
<dbReference type="Gene3D" id="3.30.160.20">
    <property type="match status" value="1"/>
</dbReference>
<dbReference type="PROSITE" id="PS51194">
    <property type="entry name" value="HELICASE_CTER"/>
    <property type="match status" value="1"/>
</dbReference>
<dbReference type="Pfam" id="PF26026">
    <property type="entry name" value="RNA_hel_CTD"/>
    <property type="match status" value="1"/>
</dbReference>
<dbReference type="Gene3D" id="3.40.50.300">
    <property type="entry name" value="P-loop containing nucleotide triphosphate hydrolases"/>
    <property type="match status" value="2"/>
</dbReference>
<dbReference type="Pfam" id="PF07717">
    <property type="entry name" value="OB_NTP_bind"/>
    <property type="match status" value="1"/>
</dbReference>
<dbReference type="PANTHER" id="PTHR18934">
    <property type="entry name" value="ATP-DEPENDENT RNA HELICASE"/>
    <property type="match status" value="1"/>
</dbReference>
<keyword evidence="2" id="KW-0547">Nucleotide-binding</keyword>
<dbReference type="Pfam" id="PF04408">
    <property type="entry name" value="WHD_HA2"/>
    <property type="match status" value="1"/>
</dbReference>
<evidence type="ECO:0000259" key="9">
    <source>
        <dbReference type="PROSITE" id="PS51192"/>
    </source>
</evidence>
<evidence type="ECO:0000256" key="4">
    <source>
        <dbReference type="ARBA" id="ARBA00022806"/>
    </source>
</evidence>
<dbReference type="FunFam" id="3.40.50.300:FF:000526">
    <property type="entry name" value="DExH-box ATP-dependent RNA helicase DExH3"/>
    <property type="match status" value="1"/>
</dbReference>
<dbReference type="PANTHER" id="PTHR18934:SF229">
    <property type="entry name" value="DEXH-BOX ATP-DEPENDENT RNA HELICASE DEXH3"/>
    <property type="match status" value="1"/>
</dbReference>
<evidence type="ECO:0000256" key="2">
    <source>
        <dbReference type="ARBA" id="ARBA00022741"/>
    </source>
</evidence>
<dbReference type="EC" id="3.6.4.13" evidence="1"/>
<evidence type="ECO:0000256" key="1">
    <source>
        <dbReference type="ARBA" id="ARBA00012552"/>
    </source>
</evidence>
<evidence type="ECO:0000313" key="11">
    <source>
        <dbReference type="EMBL" id="GAU33867.1"/>
    </source>
</evidence>
<evidence type="ECO:0000256" key="6">
    <source>
        <dbReference type="ARBA" id="ARBA00022884"/>
    </source>
</evidence>
<evidence type="ECO:0000259" key="10">
    <source>
        <dbReference type="PROSITE" id="PS51194"/>
    </source>
</evidence>
<dbReference type="InterPro" id="IPR011545">
    <property type="entry name" value="DEAD/DEAH_box_helicase_dom"/>
</dbReference>
<dbReference type="FunFam" id="3.40.50.300:FF:000480">
    <property type="entry name" value="DExH-box ATP-dependent RNA helicase DExH3"/>
    <property type="match status" value="1"/>
</dbReference>
<evidence type="ECO:0000256" key="3">
    <source>
        <dbReference type="ARBA" id="ARBA00022801"/>
    </source>
</evidence>
<name>A0A2Z6NUZ0_TRISU</name>
<organism evidence="11 12">
    <name type="scientific">Trifolium subterraneum</name>
    <name type="common">Subterranean clover</name>
    <dbReference type="NCBI Taxonomy" id="3900"/>
    <lineage>
        <taxon>Eukaryota</taxon>
        <taxon>Viridiplantae</taxon>
        <taxon>Streptophyta</taxon>
        <taxon>Embryophyta</taxon>
        <taxon>Tracheophyta</taxon>
        <taxon>Spermatophyta</taxon>
        <taxon>Magnoliopsida</taxon>
        <taxon>eudicotyledons</taxon>
        <taxon>Gunneridae</taxon>
        <taxon>Pentapetalae</taxon>
        <taxon>rosids</taxon>
        <taxon>fabids</taxon>
        <taxon>Fabales</taxon>
        <taxon>Fabaceae</taxon>
        <taxon>Papilionoideae</taxon>
        <taxon>50 kb inversion clade</taxon>
        <taxon>NPAAA clade</taxon>
        <taxon>Hologalegina</taxon>
        <taxon>IRL clade</taxon>
        <taxon>Trifolieae</taxon>
        <taxon>Trifolium</taxon>
    </lineage>
</organism>
<dbReference type="GO" id="GO:0016787">
    <property type="term" value="F:hydrolase activity"/>
    <property type="evidence" value="ECO:0007669"/>
    <property type="project" value="UniProtKB-KW"/>
</dbReference>
<evidence type="ECO:0000256" key="7">
    <source>
        <dbReference type="ARBA" id="ARBA00047984"/>
    </source>
</evidence>
<proteinExistence type="inferred from homology"/>
<evidence type="ECO:0000256" key="8">
    <source>
        <dbReference type="ARBA" id="ARBA00060772"/>
    </source>
</evidence>
<dbReference type="SUPFAM" id="SSF54768">
    <property type="entry name" value="dsRNA-binding domain-like"/>
    <property type="match status" value="1"/>
</dbReference>
<dbReference type="InterPro" id="IPR014720">
    <property type="entry name" value="dsRBD_dom"/>
</dbReference>
<dbReference type="Proteomes" id="UP000242715">
    <property type="component" value="Unassembled WGS sequence"/>
</dbReference>
<evidence type="ECO:0000313" key="12">
    <source>
        <dbReference type="Proteomes" id="UP000242715"/>
    </source>
</evidence>
<dbReference type="SMART" id="SM00358">
    <property type="entry name" value="DSRM"/>
    <property type="match status" value="1"/>
</dbReference>
<dbReference type="AlphaFoldDB" id="A0A2Z6NUZ0"/>
<reference evidence="12" key="1">
    <citation type="journal article" date="2017" name="Front. Plant Sci.">
        <title>Climate Clever Clovers: New Paradigm to Reduce the Environmental Footprint of Ruminants by Breeding Low Methanogenic Forages Utilizing Haplotype Variation.</title>
        <authorList>
            <person name="Kaur P."/>
            <person name="Appels R."/>
            <person name="Bayer P.E."/>
            <person name="Keeble-Gagnere G."/>
            <person name="Wang J."/>
            <person name="Hirakawa H."/>
            <person name="Shirasawa K."/>
            <person name="Vercoe P."/>
            <person name="Stefanova K."/>
            <person name="Durmic Z."/>
            <person name="Nichols P."/>
            <person name="Revell C."/>
            <person name="Isobe S.N."/>
            <person name="Edwards D."/>
            <person name="Erskine W."/>
        </authorList>
    </citation>
    <scope>NUCLEOTIDE SEQUENCE [LARGE SCALE GENOMIC DNA]</scope>
    <source>
        <strain evidence="12">cv. Daliak</strain>
    </source>
</reference>
<keyword evidence="6" id="KW-0694">RNA-binding</keyword>
<sequence length="1265" mass="141812">MPPTMMRIRMRMPTVLPPYSAGIFFRIATHRHFLTSTSPTTTTTRRFSSSFPAAFYHRYGGAPLRHRNFALPLFYQQTSTYGRFAFHDVSSDDDSEIQFAASSHSQPRSQQQLGDSTLENIDSWRWKLTMLLRNKGEQEVVSNEKKDRRDFLQLETLATRMGLYSRQYARVVVFSKVPLPNYRPDLDDKRPLREVLLCIKGDFVIVTGGSDGVDDSSGGDQGEDWSKWQWKSVKFPAANSANNYKQKTAVLIFSVLTLQHCAVTLPFGVHREVDTHLLAHLSHKAIQRVGSFDDSVHKSRDAGSIPADEGIYGHPEPLSHNSVAKMKILQRRSLQLRQQQEDWKESPEGKKMLEFRRSLPAFKEKDAFLKVVIVVSGETGCGKTTQLPQYILESEIEAASGALCNIICTQPRRISAISVSERVAAERGEKLGDSVGYKVRLEGMRGRDTRLLFCTTGVLLRRLLVDRSLKGVTHVIVDEIHERGMNEDFLLIVLKDLLPRRPDLRLILMSATLNAELFSSYFDGAPTMHIPGFTFPVRAQFLEDILERTGYRLTPYNQIDDYGQEKSWKMQKQAQSFKKRKSQLASAVEDALEVADYKGYSLRTEESMSCWNPDSIGFNLIEHVLCHIVKNERPGAVLVFMTGWDDINSLKDQLHAHPLLGDQSRVLLLACHGSMSSTEQKLIFENPKGGVRKIVLATNMAETSITINDVVFVVDCGKAKETSYDALNNTPCLLPSWISKAAARQRKGRAGRVQSGECYHLYPKCVYDAFADYQLPELLRTPLQSLCLQIKSLQLGSISEFLSSALQSPEPLSVQNAVDYLKIIGALDENENLTVLGRKLSMLPVEPKLGKMLILGAIFNCLDPILTLAESSKANFAARAYSDHLALVRAYDGWKDAEAQQAGYEYCWRNFLSSQTLRAIDSLRKQFFNLLKDIGLVGNNSETNNKWSNDEHLLRAVICAGLFPGISSVVNKEKSIALKTMEDGPVLLYANSVNGSVPKIPYPWLVFNEKIKVNTVFLRDSTGISDSMLLLFGGNISKGGLDGHLKMLGGYLEFFMKPELAKTYSTLKRELEELIQKKLLDPTFDTQSHTQLLSAVRLLVSEDHCDGRFVYNHQVLPQLKKATKSSSGDGGGGDNSKNQLQTFLTRAGHQAPTYKTQQLRNNQFRSTVIFNGLDFVGQPCGSKKLAEKSAAAEAILWLKGDNTHSSGDIDHASVLLKKSKKRSYTKACLWSLLGAMDSGIILPAKLYRAIRDLDSERYRSEPLIL</sequence>
<dbReference type="SMART" id="SM00847">
    <property type="entry name" value="HA2"/>
    <property type="match status" value="1"/>
</dbReference>
<protein>
    <recommendedName>
        <fullName evidence="1">RNA helicase</fullName>
        <ecNumber evidence="1">3.6.4.13</ecNumber>
    </recommendedName>
</protein>
<dbReference type="InterPro" id="IPR059023">
    <property type="entry name" value="RNA_hel_CTD"/>
</dbReference>
<dbReference type="InterPro" id="IPR014001">
    <property type="entry name" value="Helicase_ATP-bd"/>
</dbReference>
<dbReference type="InterPro" id="IPR011709">
    <property type="entry name" value="DEAD-box_helicase_OB_fold"/>
</dbReference>
<dbReference type="SMART" id="SM00490">
    <property type="entry name" value="HELICc"/>
    <property type="match status" value="1"/>
</dbReference>
<dbReference type="Pfam" id="PF00270">
    <property type="entry name" value="DEAD"/>
    <property type="match status" value="1"/>
</dbReference>
<dbReference type="InterPro" id="IPR007502">
    <property type="entry name" value="Helicase-assoc_dom"/>
</dbReference>